<dbReference type="AlphaFoldDB" id="X1CJG6"/>
<dbReference type="EMBL" id="BART01019547">
    <property type="protein sequence ID" value="GAG93187.1"/>
    <property type="molecule type" value="Genomic_DNA"/>
</dbReference>
<name>X1CJG6_9ZZZZ</name>
<evidence type="ECO:0000313" key="1">
    <source>
        <dbReference type="EMBL" id="GAG93187.1"/>
    </source>
</evidence>
<evidence type="ECO:0008006" key="2">
    <source>
        <dbReference type="Google" id="ProtNLM"/>
    </source>
</evidence>
<organism evidence="1">
    <name type="scientific">marine sediment metagenome</name>
    <dbReference type="NCBI Taxonomy" id="412755"/>
    <lineage>
        <taxon>unclassified sequences</taxon>
        <taxon>metagenomes</taxon>
        <taxon>ecological metagenomes</taxon>
    </lineage>
</organism>
<protein>
    <recommendedName>
        <fullName evidence="2">Neuromedin U</fullName>
    </recommendedName>
</protein>
<sequence>FVPPNEGEIIWGFGPALQAPTHTNDDLGVDKWAAGPALIVGVQPGNWSIFGLFDNVWSFAGSDSEDVNLFNFQYQAVRLFPRDWFFITNWTVEADWEAPSTDRWTVPVGGGFGRQFKFLGKQFQAYGQIGYNAVRPDDDAATWRAIAALTWVL</sequence>
<comment type="caution">
    <text evidence="1">The sequence shown here is derived from an EMBL/GenBank/DDBJ whole genome shotgun (WGS) entry which is preliminary data.</text>
</comment>
<gene>
    <name evidence="1" type="ORF">S01H4_36538</name>
</gene>
<reference evidence="1" key="1">
    <citation type="journal article" date="2014" name="Front. Microbiol.">
        <title>High frequency of phylogenetically diverse reductive dehalogenase-homologous genes in deep subseafloor sedimentary metagenomes.</title>
        <authorList>
            <person name="Kawai M."/>
            <person name="Futagami T."/>
            <person name="Toyoda A."/>
            <person name="Takaki Y."/>
            <person name="Nishi S."/>
            <person name="Hori S."/>
            <person name="Arai W."/>
            <person name="Tsubouchi T."/>
            <person name="Morono Y."/>
            <person name="Uchiyama I."/>
            <person name="Ito T."/>
            <person name="Fujiyama A."/>
            <person name="Inagaki F."/>
            <person name="Takami H."/>
        </authorList>
    </citation>
    <scope>NUCLEOTIDE SEQUENCE</scope>
    <source>
        <strain evidence="1">Expedition CK06-06</strain>
    </source>
</reference>
<accession>X1CJG6</accession>
<feature type="non-terminal residue" evidence="1">
    <location>
        <position position="1"/>
    </location>
</feature>
<proteinExistence type="predicted"/>